<reference evidence="5" key="2">
    <citation type="journal article" date="2023" name="IMA Fungus">
        <title>Comparative genomic study of the Penicillium genus elucidates a diverse pangenome and 15 lateral gene transfer events.</title>
        <authorList>
            <person name="Petersen C."/>
            <person name="Sorensen T."/>
            <person name="Nielsen M.R."/>
            <person name="Sondergaard T.E."/>
            <person name="Sorensen J.L."/>
            <person name="Fitzpatrick D.A."/>
            <person name="Frisvad J.C."/>
            <person name="Nielsen K.L."/>
        </authorList>
    </citation>
    <scope>NUCLEOTIDE SEQUENCE</scope>
    <source>
        <strain evidence="5">IBT 30728</strain>
    </source>
</reference>
<evidence type="ECO:0000256" key="4">
    <source>
        <dbReference type="ARBA" id="ARBA00023157"/>
    </source>
</evidence>
<protein>
    <submittedName>
        <fullName evidence="5">Cytochrome c oxidase-assembly factor cox23</fullName>
    </submittedName>
</protein>
<dbReference type="InterPro" id="IPR051040">
    <property type="entry name" value="COX23"/>
</dbReference>
<dbReference type="RefSeq" id="XP_056789824.1">
    <property type="nucleotide sequence ID" value="XM_056934630.1"/>
</dbReference>
<dbReference type="EMBL" id="JAPWDQ010000005">
    <property type="protein sequence ID" value="KAJ5485040.1"/>
    <property type="molecule type" value="Genomic_DNA"/>
</dbReference>
<dbReference type="PROSITE" id="PS51808">
    <property type="entry name" value="CHCH"/>
    <property type="match status" value="1"/>
</dbReference>
<dbReference type="Proteomes" id="UP001148312">
    <property type="component" value="Unassembled WGS sequence"/>
</dbReference>
<evidence type="ECO:0000313" key="5">
    <source>
        <dbReference type="EMBL" id="KAJ5485040.1"/>
    </source>
</evidence>
<dbReference type="PANTHER" id="PTHR46811">
    <property type="entry name" value="COILED-COIL-HELIX-COILED-COIL-HELIX DOMAIN-CONTAINING PROTEIN 7"/>
    <property type="match status" value="1"/>
</dbReference>
<sequence length="171" mass="19848">MSSDTPQNEQHGKTWEKAERKFTQYVRFIPLVSKRKQWLLHSLGWTHDEARSCQPCDTVRNEQQRSTPSSAALCLAHLTHKFTSTLEKVRLIQVPSKPASEYYDPCQDFADRSLKCMKRNNFDREMCGDYFQAYRDCKKNWVSIALMKIFLGLKTATKLILLPKPSSEIDG</sequence>
<accession>A0A9X0BUW4</accession>
<gene>
    <name evidence="5" type="ORF">N7539_005028</name>
</gene>
<comment type="subcellular location">
    <subcellularLocation>
        <location evidence="2">Mitochondrion intermembrane space</location>
    </subcellularLocation>
</comment>
<dbReference type="PANTHER" id="PTHR46811:SF1">
    <property type="entry name" value="COILED-COIL-HELIX-COILED-COIL-HELIX DOMAIN-CONTAINING PROTEIN 7"/>
    <property type="match status" value="1"/>
</dbReference>
<dbReference type="InterPro" id="IPR009069">
    <property type="entry name" value="Cys_alpha_HP_mot_SF"/>
</dbReference>
<dbReference type="SUPFAM" id="SSF47072">
    <property type="entry name" value="Cysteine alpha-hairpin motif"/>
    <property type="match status" value="1"/>
</dbReference>
<reference evidence="5" key="1">
    <citation type="submission" date="2022-12" db="EMBL/GenBank/DDBJ databases">
        <authorList>
            <person name="Petersen C."/>
        </authorList>
    </citation>
    <scope>NUCLEOTIDE SEQUENCE</scope>
    <source>
        <strain evidence="5">IBT 30728</strain>
    </source>
</reference>
<name>A0A9X0BUW4_9EURO</name>
<dbReference type="GO" id="GO:0033108">
    <property type="term" value="P:mitochondrial respiratory chain complex assembly"/>
    <property type="evidence" value="ECO:0007669"/>
    <property type="project" value="TreeGrafter"/>
</dbReference>
<dbReference type="Gene3D" id="1.10.287.1130">
    <property type="entry name" value="CytochromE C oxidase copper chaperone"/>
    <property type="match status" value="1"/>
</dbReference>
<evidence type="ECO:0000256" key="2">
    <source>
        <dbReference type="ARBA" id="ARBA00004569"/>
    </source>
</evidence>
<comment type="caution">
    <text evidence="5">The sequence shown here is derived from an EMBL/GenBank/DDBJ whole genome shotgun (WGS) entry which is preliminary data.</text>
</comment>
<keyword evidence="4" id="KW-1015">Disulfide bond</keyword>
<evidence type="ECO:0000256" key="1">
    <source>
        <dbReference type="ARBA" id="ARBA00003875"/>
    </source>
</evidence>
<comment type="function">
    <text evidence="1">Required for the assembly of cytochrome c oxidase.</text>
</comment>
<organism evidence="5 6">
    <name type="scientific">Penicillium diatomitis</name>
    <dbReference type="NCBI Taxonomy" id="2819901"/>
    <lineage>
        <taxon>Eukaryota</taxon>
        <taxon>Fungi</taxon>
        <taxon>Dikarya</taxon>
        <taxon>Ascomycota</taxon>
        <taxon>Pezizomycotina</taxon>
        <taxon>Eurotiomycetes</taxon>
        <taxon>Eurotiomycetidae</taxon>
        <taxon>Eurotiales</taxon>
        <taxon>Aspergillaceae</taxon>
        <taxon>Penicillium</taxon>
    </lineage>
</organism>
<dbReference type="GeneID" id="81624879"/>
<evidence type="ECO:0000313" key="6">
    <source>
        <dbReference type="Proteomes" id="UP001148312"/>
    </source>
</evidence>
<keyword evidence="6" id="KW-1185">Reference proteome</keyword>
<proteinExistence type="predicted"/>
<dbReference type="AlphaFoldDB" id="A0A9X0BUW4"/>
<evidence type="ECO:0000256" key="3">
    <source>
        <dbReference type="ARBA" id="ARBA00023128"/>
    </source>
</evidence>
<dbReference type="GO" id="GO:0005758">
    <property type="term" value="C:mitochondrial intermembrane space"/>
    <property type="evidence" value="ECO:0007669"/>
    <property type="project" value="UniProtKB-SubCell"/>
</dbReference>
<keyword evidence="3" id="KW-0496">Mitochondrion</keyword>